<dbReference type="Pfam" id="PF14363">
    <property type="entry name" value="AAA_assoc"/>
    <property type="match status" value="1"/>
</dbReference>
<sequence length="169" mass="19423">MVFSRDLPSPASIFSTYSSMMGIFMMLRPMVHTSLVGSRSSILMLIINQRDGTQKNGYMMQNELYSAAQIYLSSKISPDASNLRITRYPNNKKVNLYICQGEVVSDTYQGAELKWRHLDGIKQIPAADDGGQYQENFNWECFELSFDKKHRDLVLNSYVPYVEKEARQI</sequence>
<keyword evidence="2" id="KW-0067">ATP-binding</keyword>
<keyword evidence="5" id="KW-1185">Reference proteome</keyword>
<dbReference type="InterPro" id="IPR050747">
    <property type="entry name" value="Mitochondrial_chaperone_BCS1"/>
</dbReference>
<dbReference type="AlphaFoldDB" id="A0A565CWU3"/>
<evidence type="ECO:0000313" key="5">
    <source>
        <dbReference type="Proteomes" id="UP000489600"/>
    </source>
</evidence>
<name>A0A565CWU3_9BRAS</name>
<dbReference type="GO" id="GO:0016787">
    <property type="term" value="F:hydrolase activity"/>
    <property type="evidence" value="ECO:0007669"/>
    <property type="project" value="UniProtKB-KW"/>
</dbReference>
<reference evidence="4" key="1">
    <citation type="submission" date="2019-07" db="EMBL/GenBank/DDBJ databases">
        <authorList>
            <person name="Dittberner H."/>
        </authorList>
    </citation>
    <scope>NUCLEOTIDE SEQUENCE [LARGE SCALE GENOMIC DNA]</scope>
</reference>
<comment type="caution">
    <text evidence="4">The sequence shown here is derived from an EMBL/GenBank/DDBJ whole genome shotgun (WGS) entry which is preliminary data.</text>
</comment>
<protein>
    <recommendedName>
        <fullName evidence="3">AAA-type ATPase N-terminal domain-containing protein</fullName>
    </recommendedName>
</protein>
<proteinExistence type="predicted"/>
<dbReference type="Proteomes" id="UP000489600">
    <property type="component" value="Unassembled WGS sequence"/>
</dbReference>
<organism evidence="4 5">
    <name type="scientific">Arabis nemorensis</name>
    <dbReference type="NCBI Taxonomy" id="586526"/>
    <lineage>
        <taxon>Eukaryota</taxon>
        <taxon>Viridiplantae</taxon>
        <taxon>Streptophyta</taxon>
        <taxon>Embryophyta</taxon>
        <taxon>Tracheophyta</taxon>
        <taxon>Spermatophyta</taxon>
        <taxon>Magnoliopsida</taxon>
        <taxon>eudicotyledons</taxon>
        <taxon>Gunneridae</taxon>
        <taxon>Pentapetalae</taxon>
        <taxon>rosids</taxon>
        <taxon>malvids</taxon>
        <taxon>Brassicales</taxon>
        <taxon>Brassicaceae</taxon>
        <taxon>Arabideae</taxon>
        <taxon>Arabis</taxon>
    </lineage>
</organism>
<evidence type="ECO:0000313" key="4">
    <source>
        <dbReference type="EMBL" id="VVB18210.1"/>
    </source>
</evidence>
<dbReference type="EMBL" id="CABITT030000008">
    <property type="protein sequence ID" value="VVB18210.1"/>
    <property type="molecule type" value="Genomic_DNA"/>
</dbReference>
<feature type="domain" description="AAA-type ATPase N-terminal" evidence="3">
    <location>
        <begin position="34"/>
        <end position="117"/>
    </location>
</feature>
<dbReference type="OrthoDB" id="10251412at2759"/>
<dbReference type="InterPro" id="IPR025753">
    <property type="entry name" value="AAA_N_dom"/>
</dbReference>
<evidence type="ECO:0000256" key="1">
    <source>
        <dbReference type="ARBA" id="ARBA00022801"/>
    </source>
</evidence>
<evidence type="ECO:0000259" key="3">
    <source>
        <dbReference type="Pfam" id="PF14363"/>
    </source>
</evidence>
<dbReference type="GO" id="GO:0005524">
    <property type="term" value="F:ATP binding"/>
    <property type="evidence" value="ECO:0007669"/>
    <property type="project" value="UniProtKB-KW"/>
</dbReference>
<dbReference type="PANTHER" id="PTHR23070">
    <property type="entry name" value="BCS1 AAA-TYPE ATPASE"/>
    <property type="match status" value="1"/>
</dbReference>
<evidence type="ECO:0000256" key="2">
    <source>
        <dbReference type="ARBA" id="ARBA00022840"/>
    </source>
</evidence>
<keyword evidence="2" id="KW-0547">Nucleotide-binding</keyword>
<accession>A0A565CWU3</accession>
<keyword evidence="1" id="KW-0378">Hydrolase</keyword>
<gene>
    <name evidence="4" type="ORF">ANE_LOCUS28654</name>
</gene>